<sequence>MCFNDFGEDFYQEKDYQEEIENLEDAIRESVKKEILDKMEKLVKENNELQEIKKNFDKIKRDYDCKKTKCDIAISNAKKEARRTRLKELMEENKLIKWSIARCYGYKKKCDKCDSGRYITVTLPSGRTANDICSCYETEMYYYIKPHVLYTLSDNYNRGEVIAHYEAIEGETSTYFRFYEGGLSICNSEMRKKIEEWKKNPEQEQALTKLLFSSEKEAQKICDELNAKREHKDWVYNIKGEKIEEVQKRE</sequence>
<keyword evidence="1" id="KW-0175">Coiled coil</keyword>
<dbReference type="SUPFAM" id="SSF103657">
    <property type="entry name" value="BAR/IMD domain-like"/>
    <property type="match status" value="1"/>
</dbReference>
<protein>
    <submittedName>
        <fullName evidence="2">Uncharacterized protein</fullName>
    </submittedName>
</protein>
<proteinExistence type="predicted"/>
<dbReference type="EMBL" id="BK057794">
    <property type="protein sequence ID" value="DAE92112.1"/>
    <property type="molecule type" value="Genomic_DNA"/>
</dbReference>
<name>A0A8S5RRI1_9CAUD</name>
<accession>A0A8S5RRI1</accession>
<evidence type="ECO:0000313" key="2">
    <source>
        <dbReference type="EMBL" id="DAE92112.1"/>
    </source>
</evidence>
<evidence type="ECO:0000256" key="1">
    <source>
        <dbReference type="SAM" id="Coils"/>
    </source>
</evidence>
<reference evidence="2" key="1">
    <citation type="journal article" date="2021" name="Proc. Natl. Acad. Sci. U.S.A.">
        <title>A Catalog of Tens of Thousands of Viruses from Human Metagenomes Reveals Hidden Associations with Chronic Diseases.</title>
        <authorList>
            <person name="Tisza M.J."/>
            <person name="Buck C.B."/>
        </authorList>
    </citation>
    <scope>NUCLEOTIDE SEQUENCE</scope>
    <source>
        <strain evidence="2">Ct5xZ3</strain>
    </source>
</reference>
<feature type="coiled-coil region" evidence="1">
    <location>
        <begin position="13"/>
        <end position="62"/>
    </location>
</feature>
<organism evidence="2">
    <name type="scientific">Myoviridae sp. ct5xZ3</name>
    <dbReference type="NCBI Taxonomy" id="2827601"/>
    <lineage>
        <taxon>Viruses</taxon>
        <taxon>Duplodnaviria</taxon>
        <taxon>Heunggongvirae</taxon>
        <taxon>Uroviricota</taxon>
        <taxon>Caudoviricetes</taxon>
    </lineage>
</organism>
<dbReference type="InterPro" id="IPR027267">
    <property type="entry name" value="AH/BAR_dom_sf"/>
</dbReference>
<dbReference type="Gene3D" id="1.20.1270.60">
    <property type="entry name" value="Arfaptin homology (AH) domain/BAR domain"/>
    <property type="match status" value="1"/>
</dbReference>